<evidence type="ECO:0000313" key="1">
    <source>
        <dbReference type="EMBL" id="CAI6359651.1"/>
    </source>
</evidence>
<sequence length="235" mass="26572">MYKYKLLHNLGLDINKCKGQGYDGASVMSGTYSGLQKRINDIVPNAMYVHCCAHNLNLVVCDAAKSSDKAMRFFETVQFVFNFFGGSAPRWALLALGEDNSTAVRKKVLKKVCATRREARHNAVFALKERFVDVLKTLTVISLTSKKNEEIVQSKYLQKKIENIEFILLLCVWENILRSVQPVSKCLQSNDINIQNACNLLKQTIGTLENLREKLLSVTLFSTDPCRNRNLSKCT</sequence>
<gene>
    <name evidence="1" type="ORF">MEUPH1_LOCUS15040</name>
</gene>
<dbReference type="Proteomes" id="UP001160148">
    <property type="component" value="Unassembled WGS sequence"/>
</dbReference>
<dbReference type="PANTHER" id="PTHR45749">
    <property type="match status" value="1"/>
</dbReference>
<evidence type="ECO:0000313" key="2">
    <source>
        <dbReference type="Proteomes" id="UP001160148"/>
    </source>
</evidence>
<name>A0AAV0WVZ1_9HEMI</name>
<dbReference type="PANTHER" id="PTHR45749:SF21">
    <property type="entry name" value="DUF4371 DOMAIN-CONTAINING PROTEIN"/>
    <property type="match status" value="1"/>
</dbReference>
<proteinExistence type="predicted"/>
<accession>A0AAV0WVZ1</accession>
<dbReference type="EMBL" id="CARXXK010000002">
    <property type="protein sequence ID" value="CAI6359651.1"/>
    <property type="molecule type" value="Genomic_DNA"/>
</dbReference>
<dbReference type="SUPFAM" id="SSF53098">
    <property type="entry name" value="Ribonuclease H-like"/>
    <property type="match status" value="1"/>
</dbReference>
<reference evidence="1 2" key="1">
    <citation type="submission" date="2023-01" db="EMBL/GenBank/DDBJ databases">
        <authorList>
            <person name="Whitehead M."/>
        </authorList>
    </citation>
    <scope>NUCLEOTIDE SEQUENCE [LARGE SCALE GENOMIC DNA]</scope>
</reference>
<dbReference type="InterPro" id="IPR012337">
    <property type="entry name" value="RNaseH-like_sf"/>
</dbReference>
<organism evidence="1 2">
    <name type="scientific">Macrosiphum euphorbiae</name>
    <name type="common">potato aphid</name>
    <dbReference type="NCBI Taxonomy" id="13131"/>
    <lineage>
        <taxon>Eukaryota</taxon>
        <taxon>Metazoa</taxon>
        <taxon>Ecdysozoa</taxon>
        <taxon>Arthropoda</taxon>
        <taxon>Hexapoda</taxon>
        <taxon>Insecta</taxon>
        <taxon>Pterygota</taxon>
        <taxon>Neoptera</taxon>
        <taxon>Paraneoptera</taxon>
        <taxon>Hemiptera</taxon>
        <taxon>Sternorrhyncha</taxon>
        <taxon>Aphidomorpha</taxon>
        <taxon>Aphidoidea</taxon>
        <taxon>Aphididae</taxon>
        <taxon>Macrosiphini</taxon>
        <taxon>Macrosiphum</taxon>
    </lineage>
</organism>
<keyword evidence="2" id="KW-1185">Reference proteome</keyword>
<evidence type="ECO:0008006" key="3">
    <source>
        <dbReference type="Google" id="ProtNLM"/>
    </source>
</evidence>
<protein>
    <recommendedName>
        <fullName evidence="3">DUF4371 domain-containing protein</fullName>
    </recommendedName>
</protein>
<comment type="caution">
    <text evidence="1">The sequence shown here is derived from an EMBL/GenBank/DDBJ whole genome shotgun (WGS) entry which is preliminary data.</text>
</comment>
<dbReference type="AlphaFoldDB" id="A0AAV0WVZ1"/>